<dbReference type="PANTHER" id="PTHR35788:SF1">
    <property type="entry name" value="EXPORTED PROTEIN"/>
    <property type="match status" value="1"/>
</dbReference>
<feature type="domain" description="YoaR-like putative peptidoglycan binding" evidence="3">
    <location>
        <begin position="252"/>
        <end position="323"/>
    </location>
</feature>
<evidence type="ECO:0000313" key="5">
    <source>
        <dbReference type="Proteomes" id="UP000572680"/>
    </source>
</evidence>
<evidence type="ECO:0000256" key="1">
    <source>
        <dbReference type="SAM" id="MobiDB-lite"/>
    </source>
</evidence>
<protein>
    <submittedName>
        <fullName evidence="4">Vancomycin resistance protein YoaR</fullName>
    </submittedName>
</protein>
<comment type="caution">
    <text evidence="4">The sequence shown here is derived from an EMBL/GenBank/DDBJ whole genome shotgun (WGS) entry which is preliminary data.</text>
</comment>
<feature type="region of interest" description="Disordered" evidence="1">
    <location>
        <begin position="61"/>
        <end position="85"/>
    </location>
</feature>
<organism evidence="4 5">
    <name type="scientific">Actinomadura namibiensis</name>
    <dbReference type="NCBI Taxonomy" id="182080"/>
    <lineage>
        <taxon>Bacteria</taxon>
        <taxon>Bacillati</taxon>
        <taxon>Actinomycetota</taxon>
        <taxon>Actinomycetes</taxon>
        <taxon>Streptosporangiales</taxon>
        <taxon>Thermomonosporaceae</taxon>
        <taxon>Actinomadura</taxon>
    </lineage>
</organism>
<dbReference type="EMBL" id="JACJIA010000023">
    <property type="protein sequence ID" value="MBA8957388.1"/>
    <property type="molecule type" value="Genomic_DNA"/>
</dbReference>
<evidence type="ECO:0000259" key="3">
    <source>
        <dbReference type="Pfam" id="PF12229"/>
    </source>
</evidence>
<dbReference type="PANTHER" id="PTHR35788">
    <property type="entry name" value="EXPORTED PROTEIN-RELATED"/>
    <property type="match status" value="1"/>
</dbReference>
<dbReference type="AlphaFoldDB" id="A0A7W3QSH2"/>
<feature type="transmembrane region" description="Helical" evidence="2">
    <location>
        <begin position="12"/>
        <end position="37"/>
    </location>
</feature>
<name>A0A7W3QSH2_ACTNM</name>
<sequence length="562" mass="60882">MPVKPSLPRSAGARLAVAAAGLLGLSALLYLAAFLYAGTQVPRGTTVSGVDIGGMSPKSAAAKLDRDLGERSRRPMTLRAGSRSATLDPRQAGLSLDSRATVDAAMRGRHTVPALVESMTGGRDVEPRVRVDRARLDAAVTRLGKIFGRPAREGRVVFEGTTPVAVPPRDGTGVDPSLAAQRVRSAFPSRTEVELPHGPLRPRTTEATVRQAAAGPARTAVSAPIVISAEGERVSVAPAAFAPHLTFRADARGGLQPDFDTGRLVAALGPRLRTLQRPARDATYTVRNGVPRLSPSRDGKRIDLRALDAALPAATTGHRPREVAARLVPARPRVTTEAARRLGIRERISTFTTRFPCCAPRVRNIQTISRILDGRIVRPGETFSLNGTVGRRDRARGFVEAPMILNGRFVNDVGGGVSQFTTTMFNAVFFGGLEDVQHTPHSFHISRYPAGRESTVSYPQPDFRWRNDSPYGVLIDTSFTGTSVTVTFWSTRRYEIRSQSSARYAVRGFESRTESGPGCIPMPGAEGFKIDVWRIFKRDGKVVRRQKFHTTYLPEPRVTCGG</sequence>
<dbReference type="InterPro" id="IPR052913">
    <property type="entry name" value="Glycopeptide_resist_protein"/>
</dbReference>
<accession>A0A7W3QSH2</accession>
<proteinExistence type="predicted"/>
<feature type="domain" description="YoaR-like putative peptidoglycan binding" evidence="3">
    <location>
        <begin position="86"/>
        <end position="188"/>
    </location>
</feature>
<keyword evidence="5" id="KW-1185">Reference proteome</keyword>
<dbReference type="Pfam" id="PF04294">
    <property type="entry name" value="VanW"/>
    <property type="match status" value="1"/>
</dbReference>
<feature type="compositionally biased region" description="Basic and acidic residues" evidence="1">
    <location>
        <begin position="63"/>
        <end position="73"/>
    </location>
</feature>
<gene>
    <name evidence="4" type="ORF">HNR61_009081</name>
</gene>
<dbReference type="Proteomes" id="UP000572680">
    <property type="component" value="Unassembled WGS sequence"/>
</dbReference>
<reference evidence="4 5" key="1">
    <citation type="submission" date="2020-08" db="EMBL/GenBank/DDBJ databases">
        <title>Genomic Encyclopedia of Type Strains, Phase IV (KMG-IV): sequencing the most valuable type-strain genomes for metagenomic binning, comparative biology and taxonomic classification.</title>
        <authorList>
            <person name="Goeker M."/>
        </authorList>
    </citation>
    <scope>NUCLEOTIDE SEQUENCE [LARGE SCALE GENOMIC DNA]</scope>
    <source>
        <strain evidence="4 5">DSM 44197</strain>
    </source>
</reference>
<dbReference type="RefSeq" id="WP_182849219.1">
    <property type="nucleotide sequence ID" value="NZ_BAAALP010000064.1"/>
</dbReference>
<keyword evidence="2" id="KW-1133">Transmembrane helix</keyword>
<dbReference type="Pfam" id="PF12229">
    <property type="entry name" value="PG_binding_4"/>
    <property type="match status" value="2"/>
</dbReference>
<evidence type="ECO:0000313" key="4">
    <source>
        <dbReference type="EMBL" id="MBA8957388.1"/>
    </source>
</evidence>
<dbReference type="InterPro" id="IPR007391">
    <property type="entry name" value="Vancomycin_resist_VanW"/>
</dbReference>
<evidence type="ECO:0000256" key="2">
    <source>
        <dbReference type="SAM" id="Phobius"/>
    </source>
</evidence>
<dbReference type="InterPro" id="IPR022029">
    <property type="entry name" value="YoaR-like_PG-bd"/>
</dbReference>
<keyword evidence="2" id="KW-0472">Membrane</keyword>
<keyword evidence="2" id="KW-0812">Transmembrane</keyword>